<name>A0AA96EL22_9VIRU</name>
<gene>
    <name evidence="2" type="ORF">MarFTMF_066</name>
</gene>
<reference evidence="2" key="1">
    <citation type="submission" date="2023-07" db="EMBL/GenBank/DDBJ databases">
        <authorList>
            <person name="Xia Y."/>
        </authorList>
    </citation>
    <scope>NUCLEOTIDE SEQUENCE</scope>
    <source>
        <strain evidence="2">F</strain>
    </source>
</reference>
<organism evidence="2">
    <name type="scientific">Marseillevirus sp</name>
    <dbReference type="NCBI Taxonomy" id="2809551"/>
    <lineage>
        <taxon>Viruses</taxon>
        <taxon>Varidnaviria</taxon>
        <taxon>Bamfordvirae</taxon>
        <taxon>Nucleocytoviricota</taxon>
        <taxon>Megaviricetes</taxon>
        <taxon>Pimascovirales</taxon>
        <taxon>Pimascovirales incertae sedis</taxon>
        <taxon>Marseilleviridae</taxon>
        <taxon>Marseillevirus</taxon>
    </lineage>
</organism>
<dbReference type="EMBL" id="OR343188">
    <property type="protein sequence ID" value="WNL49582.1"/>
    <property type="molecule type" value="Genomic_DNA"/>
</dbReference>
<keyword evidence="1" id="KW-0175">Coiled coil</keyword>
<protein>
    <submittedName>
        <fullName evidence="2">Uncharacterized protein</fullName>
    </submittedName>
</protein>
<evidence type="ECO:0000313" key="2">
    <source>
        <dbReference type="EMBL" id="WNL49582.1"/>
    </source>
</evidence>
<sequence>MQQKVREFLVRKGVAEKDIKISKSPWLCGSLGGAFSCKVKSIGVKISWREWGEGDKTEFGFQKGVIKIRDENAALSILKEEIRKFSGYRNMRKEMKRKAKKQLLEDVRILKEKVSFLEGKVLEFEYAPGGSKAKEIEAHFESLSRGQ</sequence>
<accession>A0AA96EL22</accession>
<evidence type="ECO:0000256" key="1">
    <source>
        <dbReference type="SAM" id="Coils"/>
    </source>
</evidence>
<proteinExistence type="predicted"/>
<feature type="coiled-coil region" evidence="1">
    <location>
        <begin position="93"/>
        <end position="120"/>
    </location>
</feature>